<keyword evidence="9" id="KW-1185">Reference proteome</keyword>
<feature type="region of interest" description="Disordered" evidence="7">
    <location>
        <begin position="1"/>
        <end position="20"/>
    </location>
</feature>
<dbReference type="InParanoid" id="C5LQQ9"/>
<dbReference type="EC" id="2.5.1.60" evidence="6"/>
<evidence type="ECO:0000313" key="8">
    <source>
        <dbReference type="EMBL" id="EER00794.1"/>
    </source>
</evidence>
<sequence length="325" mass="37883">MQHGRRKLSHDEISSEQKSLDREKAAKALKLMHDVLEARKTCEEMTPEVNGLTMKALQINPEVATIWNFRRDLLSRLPTSLRVPALEKELELLNMATKLITKSYCVWHQRRWVVDELLDLLSTNSPVDEGSSEQQTPERLIASELSVIDKLLSYDGRNFHVWNYRAFLLSHPAYKGDKTKLDRETSQRLIDQNFSNYSAWHLRSTLKDLDVHEELDLVRQAYYTEPNDQSVWQYHNWLTIAAMGEHKPGDEYTSEQVGILRDELTSVEELLQVEADAKYALLTKAKILRALDEESSKDEIRDIFLKLEEVDPVRKGFYRDWLLAK</sequence>
<dbReference type="InterPro" id="IPR002088">
    <property type="entry name" value="Prenyl_trans_a"/>
</dbReference>
<evidence type="ECO:0000256" key="1">
    <source>
        <dbReference type="ARBA" id="ARBA00006734"/>
    </source>
</evidence>
<protein>
    <recommendedName>
        <fullName evidence="6">Geranylgeranyl transferase type-2 subunit alpha</fullName>
        <ecNumber evidence="6">2.5.1.60</ecNumber>
    </recommendedName>
    <alternativeName>
        <fullName evidence="6">Geranylgeranyl transferase type II subunit alpha</fullName>
    </alternativeName>
</protein>
<dbReference type="PROSITE" id="PS51147">
    <property type="entry name" value="PFTA"/>
    <property type="match status" value="3"/>
</dbReference>
<evidence type="ECO:0000256" key="5">
    <source>
        <dbReference type="ARBA" id="ARBA00047658"/>
    </source>
</evidence>
<dbReference type="OrthoDB" id="1658at2759"/>
<evidence type="ECO:0000313" key="9">
    <source>
        <dbReference type="Proteomes" id="UP000007800"/>
    </source>
</evidence>
<comment type="function">
    <text evidence="6">Catalyzes the transfer of a geranyl-geranyl moiety from geranyl-geranyl pyrophosphate to cysteines occuring in specific C-terminal amino acid sequences.</text>
</comment>
<reference evidence="8 9" key="1">
    <citation type="submission" date="2008-07" db="EMBL/GenBank/DDBJ databases">
        <authorList>
            <person name="El-Sayed N."/>
            <person name="Caler E."/>
            <person name="Inman J."/>
            <person name="Amedeo P."/>
            <person name="Hass B."/>
            <person name="Wortman J."/>
        </authorList>
    </citation>
    <scope>NUCLEOTIDE SEQUENCE [LARGE SCALE GENOMIC DNA]</scope>
    <source>
        <strain evidence="9">ATCC 50983 / TXsc</strain>
    </source>
</reference>
<comment type="similarity">
    <text evidence="1 6">Belongs to the protein prenyltransferase subunit alpha family.</text>
</comment>
<dbReference type="EMBL" id="GG684654">
    <property type="protein sequence ID" value="EER00794.1"/>
    <property type="molecule type" value="Genomic_DNA"/>
</dbReference>
<evidence type="ECO:0000256" key="6">
    <source>
        <dbReference type="RuleBase" id="RU367120"/>
    </source>
</evidence>
<evidence type="ECO:0000256" key="7">
    <source>
        <dbReference type="SAM" id="MobiDB-lite"/>
    </source>
</evidence>
<evidence type="ECO:0000256" key="3">
    <source>
        <dbReference type="ARBA" id="ARBA00022679"/>
    </source>
</evidence>
<proteinExistence type="inferred from homology"/>
<comment type="catalytic activity">
    <reaction evidence="5 6">
        <text>geranylgeranyl diphosphate + L-cysteinyl-[protein] = S-geranylgeranyl-L-cysteinyl-[protein] + diphosphate</text>
        <dbReference type="Rhea" id="RHEA:21240"/>
        <dbReference type="Rhea" id="RHEA-COMP:10131"/>
        <dbReference type="Rhea" id="RHEA-COMP:11537"/>
        <dbReference type="ChEBI" id="CHEBI:29950"/>
        <dbReference type="ChEBI" id="CHEBI:33019"/>
        <dbReference type="ChEBI" id="CHEBI:57533"/>
        <dbReference type="ChEBI" id="CHEBI:86021"/>
        <dbReference type="EC" id="2.5.1.60"/>
    </reaction>
</comment>
<organism evidence="9">
    <name type="scientific">Perkinsus marinus (strain ATCC 50983 / TXsc)</name>
    <dbReference type="NCBI Taxonomy" id="423536"/>
    <lineage>
        <taxon>Eukaryota</taxon>
        <taxon>Sar</taxon>
        <taxon>Alveolata</taxon>
        <taxon>Perkinsozoa</taxon>
        <taxon>Perkinsea</taxon>
        <taxon>Perkinsida</taxon>
        <taxon>Perkinsidae</taxon>
        <taxon>Perkinsus</taxon>
    </lineage>
</organism>
<keyword evidence="4" id="KW-0677">Repeat</keyword>
<dbReference type="GO" id="GO:0005968">
    <property type="term" value="C:Rab-protein geranylgeranyltransferase complex"/>
    <property type="evidence" value="ECO:0007669"/>
    <property type="project" value="TreeGrafter"/>
</dbReference>
<dbReference type="Pfam" id="PF01239">
    <property type="entry name" value="PPTA"/>
    <property type="match status" value="5"/>
</dbReference>
<dbReference type="AlphaFoldDB" id="C5LQQ9"/>
<dbReference type="RefSeq" id="XP_002768076.1">
    <property type="nucleotide sequence ID" value="XM_002768030.1"/>
</dbReference>
<evidence type="ECO:0000256" key="2">
    <source>
        <dbReference type="ARBA" id="ARBA00022602"/>
    </source>
</evidence>
<dbReference type="Gene3D" id="1.25.40.120">
    <property type="entry name" value="Protein prenylyltransferase"/>
    <property type="match status" value="1"/>
</dbReference>
<gene>
    <name evidence="8" type="ORF">Pmar_PMAR002859</name>
</gene>
<dbReference type="PANTHER" id="PTHR11129">
    <property type="entry name" value="PROTEIN FARNESYLTRANSFERASE ALPHA SUBUNIT/RAB GERANYLGERANYL TRANSFERASE ALPHA SUBUNIT"/>
    <property type="match status" value="1"/>
</dbReference>
<dbReference type="GO" id="GO:0097354">
    <property type="term" value="P:prenylation"/>
    <property type="evidence" value="ECO:0007669"/>
    <property type="project" value="UniProtKB-UniRule"/>
</dbReference>
<accession>C5LQQ9</accession>
<dbReference type="GO" id="GO:0004663">
    <property type="term" value="F:Rab geranylgeranyltransferase activity"/>
    <property type="evidence" value="ECO:0007669"/>
    <property type="project" value="UniProtKB-UniRule"/>
</dbReference>
<keyword evidence="3 6" id="KW-0808">Transferase</keyword>
<dbReference type="PANTHER" id="PTHR11129:SF2">
    <property type="entry name" value="GERANYLGERANYL TRANSFERASE TYPE-2 SUBUNIT ALPHA"/>
    <property type="match status" value="1"/>
</dbReference>
<evidence type="ECO:0000256" key="4">
    <source>
        <dbReference type="ARBA" id="ARBA00022737"/>
    </source>
</evidence>
<dbReference type="GeneID" id="9043984"/>
<keyword evidence="2 6" id="KW-0637">Prenyltransferase</keyword>
<dbReference type="SUPFAM" id="SSF48439">
    <property type="entry name" value="Protein prenylyltransferase"/>
    <property type="match status" value="1"/>
</dbReference>
<feature type="compositionally biased region" description="Basic and acidic residues" evidence="7">
    <location>
        <begin position="9"/>
        <end position="20"/>
    </location>
</feature>
<dbReference type="OMA" id="RKFPKCY"/>
<name>C5LQQ9_PERM5</name>
<dbReference type="Proteomes" id="UP000007800">
    <property type="component" value="Unassembled WGS sequence"/>
</dbReference>